<dbReference type="PANTHER" id="PTHR36855:SF1">
    <property type="entry name" value="PEROXISOME MEMBRANE ANCHOR PROTEIN PEX14P N-TERMINAL DOMAIN-CONTAINING PROTEIN"/>
    <property type="match status" value="1"/>
</dbReference>
<dbReference type="Proteomes" id="UP001166286">
    <property type="component" value="Unassembled WGS sequence"/>
</dbReference>
<gene>
    <name evidence="4" type="ORF">JMJ35_009201</name>
</gene>
<feature type="region of interest" description="Disordered" evidence="1">
    <location>
        <begin position="80"/>
        <end position="134"/>
    </location>
</feature>
<dbReference type="PANTHER" id="PTHR36855">
    <property type="entry name" value="CHROMOSOME 10, WHOLE GENOME SHOTGUN SEQUENCE"/>
    <property type="match status" value="1"/>
</dbReference>
<evidence type="ECO:0000259" key="2">
    <source>
        <dbReference type="Pfam" id="PF17733"/>
    </source>
</evidence>
<dbReference type="AlphaFoldDB" id="A0AA39QS11"/>
<feature type="region of interest" description="Disordered" evidence="1">
    <location>
        <begin position="160"/>
        <end position="195"/>
    </location>
</feature>
<dbReference type="EMBL" id="JAFEKC020000021">
    <property type="protein sequence ID" value="KAK0508117.1"/>
    <property type="molecule type" value="Genomic_DNA"/>
</dbReference>
<evidence type="ECO:0000313" key="5">
    <source>
        <dbReference type="Proteomes" id="UP001166286"/>
    </source>
</evidence>
<reference evidence="4" key="1">
    <citation type="submission" date="2023-03" db="EMBL/GenBank/DDBJ databases">
        <title>Complete genome of Cladonia borealis.</title>
        <authorList>
            <person name="Park H."/>
        </authorList>
    </citation>
    <scope>NUCLEOTIDE SEQUENCE</scope>
    <source>
        <strain evidence="4">ANT050790</strain>
    </source>
</reference>
<name>A0AA39QS11_9LECA</name>
<sequence length="195" mass="21085">MAAQETTAPSSPPYNDEAIFQELESYLWDSDTEFQSGLKAILGPNPTPDQAQQLTLRARCFYFSRKKNLPVNFDAYQAWRSKKPSSSLPNPISSNAQASAPIHSSDSIMALPAATRHDPSVGTNSSEPPAPYPTSFSQIVELITTGQPIPGIKEIPDTLLEGRASQATPVKRKKPWEKDDAGGNGQGTILTESNA</sequence>
<proteinExistence type="predicted"/>
<accession>A0AA39QS11</accession>
<protein>
    <submittedName>
        <fullName evidence="4">Uncharacterized protein</fullName>
    </submittedName>
</protein>
<keyword evidence="5" id="KW-1185">Reference proteome</keyword>
<comment type="caution">
    <text evidence="4">The sequence shown here is derived from an EMBL/GenBank/DDBJ whole genome shotgun (WGS) entry which is preliminary data.</text>
</comment>
<evidence type="ECO:0000256" key="1">
    <source>
        <dbReference type="SAM" id="MobiDB-lite"/>
    </source>
</evidence>
<dbReference type="InterPro" id="IPR040554">
    <property type="entry name" value="KPWE_PEX14_dom"/>
</dbReference>
<dbReference type="Pfam" id="PF17733">
    <property type="entry name" value="KPWE_dom"/>
    <property type="match status" value="1"/>
</dbReference>
<dbReference type="Pfam" id="PF25871">
    <property type="entry name" value="HTH_76"/>
    <property type="match status" value="1"/>
</dbReference>
<evidence type="ECO:0000259" key="3">
    <source>
        <dbReference type="Pfam" id="PF25871"/>
    </source>
</evidence>
<organism evidence="4 5">
    <name type="scientific">Cladonia borealis</name>
    <dbReference type="NCBI Taxonomy" id="184061"/>
    <lineage>
        <taxon>Eukaryota</taxon>
        <taxon>Fungi</taxon>
        <taxon>Dikarya</taxon>
        <taxon>Ascomycota</taxon>
        <taxon>Pezizomycotina</taxon>
        <taxon>Lecanoromycetes</taxon>
        <taxon>OSLEUM clade</taxon>
        <taxon>Lecanoromycetidae</taxon>
        <taxon>Lecanorales</taxon>
        <taxon>Lecanorineae</taxon>
        <taxon>Cladoniaceae</taxon>
        <taxon>Cladonia</taxon>
    </lineage>
</organism>
<evidence type="ECO:0000313" key="4">
    <source>
        <dbReference type="EMBL" id="KAK0508117.1"/>
    </source>
</evidence>
<feature type="domain" description="PEX14-like helix-turn-helix" evidence="3">
    <location>
        <begin position="17"/>
        <end position="83"/>
    </location>
</feature>
<dbReference type="InterPro" id="IPR058841">
    <property type="entry name" value="HTH_76"/>
</dbReference>
<feature type="compositionally biased region" description="Polar residues" evidence="1">
    <location>
        <begin position="96"/>
        <end position="107"/>
    </location>
</feature>
<feature type="compositionally biased region" description="Low complexity" evidence="1">
    <location>
        <begin position="84"/>
        <end position="95"/>
    </location>
</feature>
<feature type="domain" description="Peroxisomal membrane protein PEX14-like KPWE" evidence="2">
    <location>
        <begin position="131"/>
        <end position="178"/>
    </location>
</feature>